<keyword evidence="2" id="KW-0808">Transferase</keyword>
<dbReference type="CDD" id="cd04301">
    <property type="entry name" value="NAT_SF"/>
    <property type="match status" value="1"/>
</dbReference>
<reference evidence="2 3" key="1">
    <citation type="submission" date="2020-02" db="EMBL/GenBank/DDBJ databases">
        <title>Rhodobacter algicola sp. nov., isolated from microalga culture.</title>
        <authorList>
            <person name="Park C.-Y."/>
        </authorList>
    </citation>
    <scope>NUCLEOTIDE SEQUENCE [LARGE SCALE GENOMIC DNA]</scope>
    <source>
        <strain evidence="2 3">ETT8</strain>
    </source>
</reference>
<dbReference type="RefSeq" id="WP_164615175.1">
    <property type="nucleotide sequence ID" value="NZ_JAAIKE010000012.1"/>
</dbReference>
<dbReference type="Proteomes" id="UP000481421">
    <property type="component" value="Unassembled WGS sequence"/>
</dbReference>
<dbReference type="InterPro" id="IPR000182">
    <property type="entry name" value="GNAT_dom"/>
</dbReference>
<dbReference type="Gene3D" id="3.40.630.30">
    <property type="match status" value="1"/>
</dbReference>
<evidence type="ECO:0000313" key="3">
    <source>
        <dbReference type="Proteomes" id="UP000481421"/>
    </source>
</evidence>
<proteinExistence type="predicted"/>
<evidence type="ECO:0000259" key="1">
    <source>
        <dbReference type="PROSITE" id="PS51186"/>
    </source>
</evidence>
<protein>
    <submittedName>
        <fullName evidence="2">GNAT family N-acetyltransferase</fullName>
    </submittedName>
</protein>
<dbReference type="EMBL" id="JAAIKE010000012">
    <property type="protein sequence ID" value="NEX48485.1"/>
    <property type="molecule type" value="Genomic_DNA"/>
</dbReference>
<sequence>MTRAALPEGIAVRALQGAELEAQLDAVAGLRIAVFRDWPYLYDGTLEYERDYLQTYRDSAHALLVGAFDGDRLIGASTSTPMEDHAEEFAAPLAGLGLPLSAILYGAESVVLPEYRGFGLGHRFFDLREDHARALGRSHVAFCSVQRPDGHPARPAEARSNDAFWRGRGYAPLPGMLAEFSWRDVGDEVETRKPLQFWMRAL</sequence>
<dbReference type="InterPro" id="IPR016181">
    <property type="entry name" value="Acyl_CoA_acyltransferase"/>
</dbReference>
<dbReference type="PROSITE" id="PS51186">
    <property type="entry name" value="GNAT"/>
    <property type="match status" value="1"/>
</dbReference>
<evidence type="ECO:0000313" key="2">
    <source>
        <dbReference type="EMBL" id="NEX48485.1"/>
    </source>
</evidence>
<dbReference type="Pfam" id="PF00583">
    <property type="entry name" value="Acetyltransf_1"/>
    <property type="match status" value="1"/>
</dbReference>
<dbReference type="SUPFAM" id="SSF55729">
    <property type="entry name" value="Acyl-CoA N-acyltransferases (Nat)"/>
    <property type="match status" value="1"/>
</dbReference>
<accession>A0A6B3RX64</accession>
<name>A0A6B3RX64_9RHOB</name>
<comment type="caution">
    <text evidence="2">The sequence shown here is derived from an EMBL/GenBank/DDBJ whole genome shotgun (WGS) entry which is preliminary data.</text>
</comment>
<dbReference type="GO" id="GO:0016747">
    <property type="term" value="F:acyltransferase activity, transferring groups other than amino-acyl groups"/>
    <property type="evidence" value="ECO:0007669"/>
    <property type="project" value="InterPro"/>
</dbReference>
<organism evidence="2 3">
    <name type="scientific">Pseudotabrizicola algicola</name>
    <dbReference type="NCBI Taxonomy" id="2709381"/>
    <lineage>
        <taxon>Bacteria</taxon>
        <taxon>Pseudomonadati</taxon>
        <taxon>Pseudomonadota</taxon>
        <taxon>Alphaproteobacteria</taxon>
        <taxon>Rhodobacterales</taxon>
        <taxon>Paracoccaceae</taxon>
        <taxon>Pseudotabrizicola</taxon>
    </lineage>
</organism>
<keyword evidence="3" id="KW-1185">Reference proteome</keyword>
<dbReference type="AlphaFoldDB" id="A0A6B3RX64"/>
<gene>
    <name evidence="2" type="ORF">G3572_19995</name>
</gene>
<feature type="domain" description="N-acetyltransferase" evidence="1">
    <location>
        <begin position="10"/>
        <end position="196"/>
    </location>
</feature>